<evidence type="ECO:0000256" key="1">
    <source>
        <dbReference type="ARBA" id="ARBA00001974"/>
    </source>
</evidence>
<dbReference type="InterPro" id="IPR055178">
    <property type="entry name" value="RsdA/BaiN/AoA(So)-like_dom"/>
</dbReference>
<comment type="cofactor">
    <cofactor evidence="1">
        <name>FAD</name>
        <dbReference type="ChEBI" id="CHEBI:57692"/>
    </cofactor>
</comment>
<dbReference type="PANTHER" id="PTHR42887:SF2">
    <property type="entry name" value="OS12G0638800 PROTEIN"/>
    <property type="match status" value="1"/>
</dbReference>
<dbReference type="InterPro" id="IPR036188">
    <property type="entry name" value="FAD/NAD-bd_sf"/>
</dbReference>
<evidence type="ECO:0000313" key="6">
    <source>
        <dbReference type="EMBL" id="QRQ81624.1"/>
    </source>
</evidence>
<feature type="domain" description="RsdA/BaiN/AoA(So)-like Rossmann fold-like" evidence="4">
    <location>
        <begin position="8"/>
        <end position="407"/>
    </location>
</feature>
<dbReference type="Pfam" id="PF22780">
    <property type="entry name" value="HI0933_like_1st"/>
    <property type="match status" value="1"/>
</dbReference>
<dbReference type="Gene3D" id="1.10.8.260">
    <property type="entry name" value="HI0933 insert domain-like"/>
    <property type="match status" value="1"/>
</dbReference>
<dbReference type="SUPFAM" id="SSF160996">
    <property type="entry name" value="HI0933 insert domain-like"/>
    <property type="match status" value="1"/>
</dbReference>
<dbReference type="Gene3D" id="2.40.30.10">
    <property type="entry name" value="Translation factors"/>
    <property type="match status" value="1"/>
</dbReference>
<dbReference type="EMBL" id="CP069798">
    <property type="protein sequence ID" value="QRQ81624.1"/>
    <property type="molecule type" value="Genomic_DNA"/>
</dbReference>
<keyword evidence="7" id="KW-1185">Reference proteome</keyword>
<dbReference type="InterPro" id="IPR057661">
    <property type="entry name" value="RsdA/BaiN/AoA(So)_Rossmann"/>
</dbReference>
<evidence type="ECO:0000256" key="2">
    <source>
        <dbReference type="ARBA" id="ARBA00022630"/>
    </source>
</evidence>
<accession>A0A892ZJA4</accession>
<evidence type="ECO:0000256" key="3">
    <source>
        <dbReference type="ARBA" id="ARBA00022827"/>
    </source>
</evidence>
<dbReference type="AlphaFoldDB" id="A0A892ZJA4"/>
<keyword evidence="2" id="KW-0285">Flavoprotein</keyword>
<dbReference type="Pfam" id="PF03486">
    <property type="entry name" value="HI0933_like"/>
    <property type="match status" value="1"/>
</dbReference>
<feature type="domain" description="RsdA/BaiN/AoA(So)-like insert" evidence="5">
    <location>
        <begin position="195"/>
        <end position="354"/>
    </location>
</feature>
<dbReference type="PANTHER" id="PTHR42887">
    <property type="entry name" value="OS12G0638800 PROTEIN"/>
    <property type="match status" value="1"/>
</dbReference>
<dbReference type="SUPFAM" id="SSF51905">
    <property type="entry name" value="FAD/NAD(P)-binding domain"/>
    <property type="match status" value="1"/>
</dbReference>
<keyword evidence="3" id="KW-0274">FAD</keyword>
<name>A0A892ZJA4_9NEIS</name>
<dbReference type="PRINTS" id="PR00411">
    <property type="entry name" value="PNDRDTASEI"/>
</dbReference>
<dbReference type="KEGG" id="ptes:JQU52_13150"/>
<evidence type="ECO:0000259" key="5">
    <source>
        <dbReference type="Pfam" id="PF22780"/>
    </source>
</evidence>
<gene>
    <name evidence="6" type="ORF">JQU52_13150</name>
</gene>
<sequence>MTIFAPDDVLVLGAGAAGMMCAAQAGQAGLRVRLIDHASKIGEKIRISGGGRCNFTNTHLNGHDGAAYFVSQQPRFVRHALSRYHAGDFVQLLARHGIEWQEKHRGQLFCRHSATDIIALLQRECAQGQVQWHTGTRILSVDYRNNLYQVHTEQDCFQAAALVVATGGLAAPAIGASGFGYELAKQFGHSIITPQAALVPLRFEHWQSHGFDALAGVALPVAVRCGSGKQAMVFEEDLLFRHKGLSGPAILQISSYWQPGQTLSIDLCPQLDLAAALCRGKHGQKIRLDTALHQLAPQLPKRLIDFWLAQAPFAALAKQRWADIADHHLNALAYSLKHWQVLPSGHDGHKKAEVTRGGVNVAEIDPKTMASRLQPGLYFIGEVMDITGWLGGYNFQWAWSSAVCAARALAAQSTHL</sequence>
<evidence type="ECO:0000313" key="7">
    <source>
        <dbReference type="Proteomes" id="UP000653156"/>
    </source>
</evidence>
<dbReference type="Gene3D" id="3.50.50.60">
    <property type="entry name" value="FAD/NAD(P)-binding domain"/>
    <property type="match status" value="1"/>
</dbReference>
<dbReference type="InterPro" id="IPR004792">
    <property type="entry name" value="BaiN-like"/>
</dbReference>
<reference evidence="6" key="1">
    <citation type="submission" date="2021-02" db="EMBL/GenBank/DDBJ databases">
        <title>Neisseriaceae sp. 26B isolated from the cloaca of a Common Toad-headed Turtle (Mesoclemmys nasuta).</title>
        <authorList>
            <person name="Spergser J."/>
            <person name="Busse H.-J."/>
        </authorList>
    </citation>
    <scope>NUCLEOTIDE SEQUENCE</scope>
    <source>
        <strain evidence="6">26B</strain>
    </source>
</reference>
<dbReference type="InterPro" id="IPR023166">
    <property type="entry name" value="BaiN-like_dom_sf"/>
</dbReference>
<protein>
    <submittedName>
        <fullName evidence="6">Aminoacetone oxidase family FAD-binding enzyme</fullName>
    </submittedName>
</protein>
<organism evidence="6 7">
    <name type="scientific">Paralysiella testudinis</name>
    <dbReference type="NCBI Taxonomy" id="2809020"/>
    <lineage>
        <taxon>Bacteria</taxon>
        <taxon>Pseudomonadati</taxon>
        <taxon>Pseudomonadota</taxon>
        <taxon>Betaproteobacteria</taxon>
        <taxon>Neisseriales</taxon>
        <taxon>Neisseriaceae</taxon>
        <taxon>Paralysiella</taxon>
    </lineage>
</organism>
<dbReference type="RefSeq" id="WP_230338920.1">
    <property type="nucleotide sequence ID" value="NZ_CP069798.1"/>
</dbReference>
<dbReference type="Proteomes" id="UP000653156">
    <property type="component" value="Chromosome"/>
</dbReference>
<proteinExistence type="predicted"/>
<dbReference type="NCBIfam" id="TIGR00275">
    <property type="entry name" value="aminoacetone oxidase family FAD-binding enzyme"/>
    <property type="match status" value="1"/>
</dbReference>
<evidence type="ECO:0000259" key="4">
    <source>
        <dbReference type="Pfam" id="PF03486"/>
    </source>
</evidence>